<protein>
    <recommendedName>
        <fullName evidence="3">histidine kinase</fullName>
        <ecNumber evidence="3">2.7.13.3</ecNumber>
    </recommendedName>
</protein>
<reference evidence="10" key="2">
    <citation type="submission" date="2020-09" db="EMBL/GenBank/DDBJ databases">
        <authorList>
            <person name="Sun Q."/>
            <person name="Ohkuma M."/>
        </authorList>
    </citation>
    <scope>NUCLEOTIDE SEQUENCE</scope>
    <source>
        <strain evidence="10">JCM 3091</strain>
    </source>
</reference>
<comment type="subcellular location">
    <subcellularLocation>
        <location evidence="2">Cell membrane</location>
    </subcellularLocation>
</comment>
<dbReference type="PRINTS" id="PR00344">
    <property type="entry name" value="BCTRLSENSOR"/>
</dbReference>
<keyword evidence="6" id="KW-0418">Kinase</keyword>
<dbReference type="InterPro" id="IPR003594">
    <property type="entry name" value="HATPase_dom"/>
</dbReference>
<dbReference type="Pfam" id="PF00512">
    <property type="entry name" value="HisKA"/>
    <property type="match status" value="1"/>
</dbReference>
<dbReference type="CDD" id="cd00082">
    <property type="entry name" value="HisKA"/>
    <property type="match status" value="1"/>
</dbReference>
<dbReference type="SUPFAM" id="SSF47384">
    <property type="entry name" value="Homodimeric domain of signal transducing histidine kinase"/>
    <property type="match status" value="1"/>
</dbReference>
<dbReference type="GO" id="GO:0006355">
    <property type="term" value="P:regulation of DNA-templated transcription"/>
    <property type="evidence" value="ECO:0007669"/>
    <property type="project" value="InterPro"/>
</dbReference>
<dbReference type="Pfam" id="PF02518">
    <property type="entry name" value="HATPase_c"/>
    <property type="match status" value="1"/>
</dbReference>
<dbReference type="CDD" id="cd00075">
    <property type="entry name" value="HATPase"/>
    <property type="match status" value="1"/>
</dbReference>
<dbReference type="NCBIfam" id="TIGR00229">
    <property type="entry name" value="sensory_box"/>
    <property type="match status" value="1"/>
</dbReference>
<dbReference type="FunFam" id="3.30.565.10:FF:000006">
    <property type="entry name" value="Sensor histidine kinase WalK"/>
    <property type="match status" value="1"/>
</dbReference>
<dbReference type="InterPro" id="IPR005467">
    <property type="entry name" value="His_kinase_dom"/>
</dbReference>
<dbReference type="Gene3D" id="3.30.565.10">
    <property type="entry name" value="Histidine kinase-like ATPase, C-terminal domain"/>
    <property type="match status" value="1"/>
</dbReference>
<dbReference type="SUPFAM" id="SSF55781">
    <property type="entry name" value="GAF domain-like"/>
    <property type="match status" value="2"/>
</dbReference>
<dbReference type="InterPro" id="IPR003018">
    <property type="entry name" value="GAF"/>
</dbReference>
<dbReference type="InterPro" id="IPR013656">
    <property type="entry name" value="PAS_4"/>
</dbReference>
<feature type="domain" description="PAS" evidence="9">
    <location>
        <begin position="181"/>
        <end position="228"/>
    </location>
</feature>
<dbReference type="Gene3D" id="3.30.450.40">
    <property type="match status" value="2"/>
</dbReference>
<dbReference type="SMART" id="SM00091">
    <property type="entry name" value="PAS"/>
    <property type="match status" value="2"/>
</dbReference>
<dbReference type="InterPro" id="IPR029016">
    <property type="entry name" value="GAF-like_dom_sf"/>
</dbReference>
<name>A0A8J3BNB8_9ACTN</name>
<evidence type="ECO:0000313" key="10">
    <source>
        <dbReference type="EMBL" id="GGK23442.1"/>
    </source>
</evidence>
<evidence type="ECO:0000256" key="6">
    <source>
        <dbReference type="ARBA" id="ARBA00022777"/>
    </source>
</evidence>
<dbReference type="InterPro" id="IPR036097">
    <property type="entry name" value="HisK_dim/P_sf"/>
</dbReference>
<dbReference type="RefSeq" id="WP_189113478.1">
    <property type="nucleotide sequence ID" value="NZ_BMQC01000004.1"/>
</dbReference>
<dbReference type="InterPro" id="IPR000014">
    <property type="entry name" value="PAS"/>
</dbReference>
<comment type="caution">
    <text evidence="10">The sequence shown here is derived from an EMBL/GenBank/DDBJ whole genome shotgun (WGS) entry which is preliminary data.</text>
</comment>
<dbReference type="GO" id="GO:0000155">
    <property type="term" value="F:phosphorelay sensor kinase activity"/>
    <property type="evidence" value="ECO:0007669"/>
    <property type="project" value="InterPro"/>
</dbReference>
<dbReference type="EMBL" id="BMQC01000004">
    <property type="protein sequence ID" value="GGK23442.1"/>
    <property type="molecule type" value="Genomic_DNA"/>
</dbReference>
<dbReference type="Gene3D" id="1.10.287.130">
    <property type="match status" value="1"/>
</dbReference>
<keyword evidence="11" id="KW-1185">Reference proteome</keyword>
<dbReference type="InterPro" id="IPR035965">
    <property type="entry name" value="PAS-like_dom_sf"/>
</dbReference>
<sequence>MSHLDPQLLAQPARLAAVDRTRRVLAGMALPLDGVARLAARLVGTPMGAICLVSSDEDLLVGAYGVPHAFLRDRHLPLEYSIGKYVVSGGDVVSAVEDLREDPELRAHALVNQLGLRSFLGTPLTDASGAPVGSLVVLDRVPRRWTNEDIATVLEIAEVLAPAGPVGRGHRGLPDVELGPLLESTLEAFVAADVDGAVVGWNVAAEGMFGWPVGEALGRRFADLFRPQAGGAPLWPPAPDEPAPGGGEPRRVTGYGRHRDGHEFPVEAFLTRIPSRSGPLLCGFLLDVSEQATLRRDAVRRGRLLETLLDSLLTGVAACNPDGQIVVANRALRDWYGLPDGWEPFPLLDASRTIRDLDGRLLDPEEVPLIRAWRGETVRDECILVPALDGTDVRAFRVNAHPMTDPEGRSLGAVAALHDITAQLRDERFRDGHLEVVRALAFAADLPEALTATLATLCDLLGGSGGEAWLSDEVTDTLQPAARWPQDGWECAYCGDLAGRCVRESASLRDVDPDSRVPCLALPVRAGSAVLGALVLCAPDGVVDDVGVAFAEAVVDQLAAYLSRRRAAELRTELGRSKDDFVALVGHEMRTPLTSIGSYAELLLGGAAHWSDDERQMLEAIARNTAGLRAIVEDLLDLAAIESGHADIREDAVDLAGVARAELAALAAVAEGNGVALDDGLPAALPLRGDRDRLRLLAANLLSNAVKYSPDGGHVEVSGRTEGDIVEFSVIDGGVGIPPAERDRLFRRFFRASNARDRGIAGTGLGLSISRAIVEAHGGTLTLTDRGPAGHGTIATVRLPRRTP</sequence>
<evidence type="ECO:0000256" key="2">
    <source>
        <dbReference type="ARBA" id="ARBA00004236"/>
    </source>
</evidence>
<dbReference type="GO" id="GO:0009927">
    <property type="term" value="F:histidine phosphotransfer kinase activity"/>
    <property type="evidence" value="ECO:0007669"/>
    <property type="project" value="TreeGrafter"/>
</dbReference>
<dbReference type="PANTHER" id="PTHR43047:SF72">
    <property type="entry name" value="OSMOSENSING HISTIDINE PROTEIN KINASE SLN1"/>
    <property type="match status" value="1"/>
</dbReference>
<organism evidence="10 11">
    <name type="scientific">Pilimelia terevasa</name>
    <dbReference type="NCBI Taxonomy" id="53372"/>
    <lineage>
        <taxon>Bacteria</taxon>
        <taxon>Bacillati</taxon>
        <taxon>Actinomycetota</taxon>
        <taxon>Actinomycetes</taxon>
        <taxon>Micromonosporales</taxon>
        <taxon>Micromonosporaceae</taxon>
        <taxon>Pilimelia</taxon>
    </lineage>
</organism>
<keyword evidence="4" id="KW-0597">Phosphoprotein</keyword>
<dbReference type="InterPro" id="IPR003661">
    <property type="entry name" value="HisK_dim/P_dom"/>
</dbReference>
<reference evidence="10" key="1">
    <citation type="journal article" date="2014" name="Int. J. Syst. Evol. Microbiol.">
        <title>Complete genome sequence of Corynebacterium casei LMG S-19264T (=DSM 44701T), isolated from a smear-ripened cheese.</title>
        <authorList>
            <consortium name="US DOE Joint Genome Institute (JGI-PGF)"/>
            <person name="Walter F."/>
            <person name="Albersmeier A."/>
            <person name="Kalinowski J."/>
            <person name="Ruckert C."/>
        </authorList>
    </citation>
    <scope>NUCLEOTIDE SEQUENCE</scope>
    <source>
        <strain evidence="10">JCM 3091</strain>
    </source>
</reference>
<evidence type="ECO:0000313" key="11">
    <source>
        <dbReference type="Proteomes" id="UP000662200"/>
    </source>
</evidence>
<dbReference type="Pfam" id="PF00989">
    <property type="entry name" value="PAS"/>
    <property type="match status" value="1"/>
</dbReference>
<evidence type="ECO:0000256" key="4">
    <source>
        <dbReference type="ARBA" id="ARBA00022553"/>
    </source>
</evidence>
<comment type="catalytic activity">
    <reaction evidence="1">
        <text>ATP + protein L-histidine = ADP + protein N-phospho-L-histidine.</text>
        <dbReference type="EC" id="2.7.13.3"/>
    </reaction>
</comment>
<accession>A0A8J3BNB8</accession>
<evidence type="ECO:0000256" key="7">
    <source>
        <dbReference type="ARBA" id="ARBA00023012"/>
    </source>
</evidence>
<evidence type="ECO:0000256" key="3">
    <source>
        <dbReference type="ARBA" id="ARBA00012438"/>
    </source>
</evidence>
<dbReference type="SUPFAM" id="SSF55785">
    <property type="entry name" value="PYP-like sensor domain (PAS domain)"/>
    <property type="match status" value="2"/>
</dbReference>
<keyword evidence="5" id="KW-0808">Transferase</keyword>
<proteinExistence type="predicted"/>
<dbReference type="Pfam" id="PF01590">
    <property type="entry name" value="GAF"/>
    <property type="match status" value="2"/>
</dbReference>
<evidence type="ECO:0000256" key="1">
    <source>
        <dbReference type="ARBA" id="ARBA00000085"/>
    </source>
</evidence>
<dbReference type="Pfam" id="PF08448">
    <property type="entry name" value="PAS_4"/>
    <property type="match status" value="1"/>
</dbReference>
<dbReference type="SMART" id="SM00388">
    <property type="entry name" value="HisKA"/>
    <property type="match status" value="1"/>
</dbReference>
<feature type="domain" description="Histidine kinase" evidence="8">
    <location>
        <begin position="584"/>
        <end position="803"/>
    </location>
</feature>
<dbReference type="SMART" id="SM00065">
    <property type="entry name" value="GAF"/>
    <property type="match status" value="2"/>
</dbReference>
<gene>
    <name evidence="10" type="ORF">GCM10010124_14900</name>
</gene>
<dbReference type="PROSITE" id="PS50112">
    <property type="entry name" value="PAS"/>
    <property type="match status" value="1"/>
</dbReference>
<dbReference type="InterPro" id="IPR004358">
    <property type="entry name" value="Sig_transdc_His_kin-like_C"/>
</dbReference>
<dbReference type="CDD" id="cd00130">
    <property type="entry name" value="PAS"/>
    <property type="match status" value="2"/>
</dbReference>
<evidence type="ECO:0000256" key="5">
    <source>
        <dbReference type="ARBA" id="ARBA00022679"/>
    </source>
</evidence>
<keyword evidence="7" id="KW-0902">Two-component regulatory system</keyword>
<evidence type="ECO:0000259" key="9">
    <source>
        <dbReference type="PROSITE" id="PS50112"/>
    </source>
</evidence>
<dbReference type="PROSITE" id="PS50109">
    <property type="entry name" value="HIS_KIN"/>
    <property type="match status" value="1"/>
</dbReference>
<dbReference type="SMART" id="SM00387">
    <property type="entry name" value="HATPase_c"/>
    <property type="match status" value="1"/>
</dbReference>
<dbReference type="Gene3D" id="3.30.450.20">
    <property type="entry name" value="PAS domain"/>
    <property type="match status" value="2"/>
</dbReference>
<dbReference type="SUPFAM" id="SSF55874">
    <property type="entry name" value="ATPase domain of HSP90 chaperone/DNA topoisomerase II/histidine kinase"/>
    <property type="match status" value="1"/>
</dbReference>
<dbReference type="PANTHER" id="PTHR43047">
    <property type="entry name" value="TWO-COMPONENT HISTIDINE PROTEIN KINASE"/>
    <property type="match status" value="1"/>
</dbReference>
<dbReference type="GO" id="GO:0005886">
    <property type="term" value="C:plasma membrane"/>
    <property type="evidence" value="ECO:0007669"/>
    <property type="project" value="UniProtKB-SubCell"/>
</dbReference>
<dbReference type="Proteomes" id="UP000662200">
    <property type="component" value="Unassembled WGS sequence"/>
</dbReference>
<dbReference type="AlphaFoldDB" id="A0A8J3BNB8"/>
<dbReference type="InterPro" id="IPR036890">
    <property type="entry name" value="HATPase_C_sf"/>
</dbReference>
<dbReference type="InterPro" id="IPR013767">
    <property type="entry name" value="PAS_fold"/>
</dbReference>
<dbReference type="EC" id="2.7.13.3" evidence="3"/>
<evidence type="ECO:0000259" key="8">
    <source>
        <dbReference type="PROSITE" id="PS50109"/>
    </source>
</evidence>